<dbReference type="Proteomes" id="UP000290189">
    <property type="component" value="Unassembled WGS sequence"/>
</dbReference>
<evidence type="ECO:0000313" key="3">
    <source>
        <dbReference type="Proteomes" id="UP000039324"/>
    </source>
</evidence>
<protein>
    <submittedName>
        <fullName evidence="1">Uncharacterized protein</fullName>
    </submittedName>
</protein>
<evidence type="ECO:0000313" key="1">
    <source>
        <dbReference type="EMBL" id="CEP02846.1"/>
    </source>
</evidence>
<dbReference type="AlphaFoldDB" id="A0A0G4J6D1"/>
<accession>A0A0G4J6D1</accession>
<evidence type="ECO:0000313" key="4">
    <source>
        <dbReference type="Proteomes" id="UP000290189"/>
    </source>
</evidence>
<dbReference type="Proteomes" id="UP000039324">
    <property type="component" value="Unassembled WGS sequence"/>
</dbReference>
<proteinExistence type="predicted"/>
<sequence length="231" mass="25691">MNDASPDLAALLRQGNVDRVIQAVDNDLSWSGLRRQLAGRWDAIASFLDMDRGAMSQSLHVDLLRLVIARVRAETDLAADLILEKTLTQVPDAVADEGCRDPRPSSARVDRQPVDLPGSARQQYYYKLVGLVGGRFFSLYDGVTEYKMGEMLQPSSGRGVFVYADQRIAGHNRPHLPRSSKLKGAPRVLLRLKAIGEPRRSASNPDKVAFDAVIPVQVVRRIAPRRHLSEW</sequence>
<name>A0A0G4J6D1_PLABS</name>
<reference evidence="2 4" key="2">
    <citation type="submission" date="2018-03" db="EMBL/GenBank/DDBJ databases">
        <authorList>
            <person name="Fogelqvist J."/>
        </authorList>
    </citation>
    <scope>NUCLEOTIDE SEQUENCE [LARGE SCALE GENOMIC DNA]</scope>
</reference>
<reference evidence="1 3" key="1">
    <citation type="submission" date="2015-02" db="EMBL/GenBank/DDBJ databases">
        <authorList>
            <person name="Chooi Y.-H."/>
        </authorList>
    </citation>
    <scope>NUCLEOTIDE SEQUENCE [LARGE SCALE GENOMIC DNA]</scope>
    <source>
        <strain evidence="1">E3</strain>
    </source>
</reference>
<dbReference type="EMBL" id="CDSF01000133">
    <property type="protein sequence ID" value="CEP02846.1"/>
    <property type="molecule type" value="Genomic_DNA"/>
</dbReference>
<organism evidence="1 3">
    <name type="scientific">Plasmodiophora brassicae</name>
    <name type="common">Clubroot disease agent</name>
    <dbReference type="NCBI Taxonomy" id="37360"/>
    <lineage>
        <taxon>Eukaryota</taxon>
        <taxon>Sar</taxon>
        <taxon>Rhizaria</taxon>
        <taxon>Endomyxa</taxon>
        <taxon>Phytomyxea</taxon>
        <taxon>Plasmodiophorida</taxon>
        <taxon>Plasmodiophoridae</taxon>
        <taxon>Plasmodiophora</taxon>
    </lineage>
</organism>
<geneLocation type="mitochondrion" evidence="2"/>
<keyword evidence="3" id="KW-1185">Reference proteome</keyword>
<dbReference type="EMBL" id="OVEO01000003">
    <property type="protein sequence ID" value="SPQ94953.1"/>
    <property type="molecule type" value="Genomic_DNA"/>
</dbReference>
<evidence type="ECO:0000313" key="2">
    <source>
        <dbReference type="EMBL" id="SPQ94953.1"/>
    </source>
</evidence>
<gene>
    <name evidence="1" type="ORF">PBRA_002813</name>
    <name evidence="2" type="ORF">PLBR_LOCUS2168</name>
</gene>
<keyword evidence="2" id="KW-0496">Mitochondrion</keyword>